<feature type="region of interest" description="Disordered" evidence="16">
    <location>
        <begin position="264"/>
        <end position="293"/>
    </location>
</feature>
<feature type="compositionally biased region" description="Low complexity" evidence="16">
    <location>
        <begin position="184"/>
        <end position="203"/>
    </location>
</feature>
<keyword evidence="4" id="KW-1003">Cell membrane</keyword>
<gene>
    <name evidence="20" type="ORF">J0S82_003759</name>
</gene>
<feature type="region of interest" description="Disordered" evidence="16">
    <location>
        <begin position="678"/>
        <end position="700"/>
    </location>
</feature>
<dbReference type="InterPro" id="IPR035899">
    <property type="entry name" value="DBL_dom_sf"/>
</dbReference>
<dbReference type="Gene3D" id="3.30.750.24">
    <property type="entry name" value="STAS domain"/>
    <property type="match status" value="1"/>
</dbReference>
<sequence length="1439" mass="156071">MAGVGVGAGPDRGRIPRQQQLPGRSQASEPPSFRAPSVQKLGAELGSSMKPPDRPAPGRTDRILGVMGGMLRACALPGQEGPPERSPLGLGGTEPESDCAEGNQRGDYEPEIPAWDPLPGKKLGWVRWGTVCHPAQSGELTNGGRCACPRVIRKVLAKCGCCFARGGRESYSVAGSEGSISASAASGLAAPSGPSSGLSSGPCSPGPPGPVSGLRRWLDHSKHCLSVETEADGGQVGPCENWMLEPTLATREELPELTLLTTLLEGPGDKTQPPDEETSSQAPESEEEQKRKALERSMYVLSELVETEKMYVEDLGQIVEGYMATMAAQGVPESLRGRDRIVFGNVQQIYEWHRDYFLQELQRCLTDPDWLAQLFIKHERRLHMYVVYCQNKPKSEHVVSEFGDSYFEELRQQLGHRLQLNDLLIKPVQRIMKYQLLLKDFLKYYSRAGMDTEELEHAVEVMCFVPKRCNDMMTLGRLRGFEGKLTAQGKLLGQDTFWVTEPEAGGLLSSRGRERRVFLFEQIVIFSEALGGGTRGGAQPGYVYKNSIKVSCLGLEGNLQGDPCRFALTSRGPEGGIQRYVLQTADPAISQAWIKQVAQILESQRDFLNALQSPIEYQRRESQTNSLGRPGGVGVGSPGRIRPGERAQLNTHTPINGSLPSLLLLPKGEVARAPLPLDTQGLSDITQTSRDTPPVPPIPDSPPCQARLAKLDEDELTCPGQGEASDLKYPLGTKLREPLTEARFQQLFGGAEQQPELLAAVAEPAWSRLCGLWRRRARACSGPGAWRLLLARLPPLRWLPHYRWRAWLLGDAVAGVTVGIVHVPQGMAFALLTSVPPVFGLYTSFFPVLIYTLLGTGRHLSTGTFAVLSLMTGSAVERLVPEPLGGNLSGTEREQLDAQRVGAAAAMAFGSGALMRPLAYDCASSPLQLGMFVLKLGVLSTFLSEPVVKALTSGAALHVLVSQLPSLLGLPLPRQIGCFALFKTLAALLTALPQSSPAELTISALSLALLVPVKELNVRFRDRLPTPIPGEIVMVLLASALCFTSSLDTRYNVQIVGLLPGGFPQPLLPNLAELPRILADSLPVALVTFAVSTSLASIYADKYSYTIDSNQELLAHGISNLISSLFSCFPNSATLATTSLLVDAGGNTQLAGLFSCIVVLSVMLWLGPFFYYLPKVRIQGRLGGVAVFQDIWTVSLPSLPKAVLACINISSMRQMFFQMQELPQLWRISRMDFAVWMVTWVAIVTLSVDLGLAVGVVFSMMTVVCRTQRAKCLALGLAEGTELYRPLRESHKVPGLCILSYPAPLYFGTRGQFRRILERYLGLGEGLHQVRALVRGHVAPWEWVAGAEPVRAVVLDCSGVTFADAAGAREVVQLASRCQDAGIHLLLAQCNASVLGTLTQAGLLNRVTPEQLFVSVQDAAAYALEKLELTGPKPCTVWV</sequence>
<dbReference type="FunFam" id="1.20.900.10:FF:000008">
    <property type="entry name" value="rho guanine nucleotide exchange factor 25"/>
    <property type="match status" value="1"/>
</dbReference>
<evidence type="ECO:0000256" key="9">
    <source>
        <dbReference type="ARBA" id="ARBA00023136"/>
    </source>
</evidence>
<dbReference type="InterPro" id="IPR011547">
    <property type="entry name" value="SLC26A/SulP_dom"/>
</dbReference>
<dbReference type="InterPro" id="IPR011993">
    <property type="entry name" value="PH-like_dom_sf"/>
</dbReference>
<evidence type="ECO:0000256" key="2">
    <source>
        <dbReference type="ARBA" id="ARBA00004204"/>
    </source>
</evidence>
<dbReference type="SUPFAM" id="SSF48065">
    <property type="entry name" value="DBL homology domain (DH-domain)"/>
    <property type="match status" value="1"/>
</dbReference>
<evidence type="ECO:0000256" key="3">
    <source>
        <dbReference type="ARBA" id="ARBA00004236"/>
    </source>
</evidence>
<evidence type="ECO:0000256" key="11">
    <source>
        <dbReference type="ARBA" id="ARBA00074312"/>
    </source>
</evidence>
<evidence type="ECO:0000256" key="14">
    <source>
        <dbReference type="ARBA" id="ARBA00083464"/>
    </source>
</evidence>
<dbReference type="SMART" id="SM00325">
    <property type="entry name" value="RhoGEF"/>
    <property type="match status" value="1"/>
</dbReference>
<feature type="region of interest" description="Disordered" evidence="16">
    <location>
        <begin position="75"/>
        <end position="105"/>
    </location>
</feature>
<dbReference type="SUPFAM" id="SSF52091">
    <property type="entry name" value="SpoIIaa-like"/>
    <property type="match status" value="1"/>
</dbReference>
<feature type="compositionally biased region" description="Polar residues" evidence="16">
    <location>
        <begin position="17"/>
        <end position="29"/>
    </location>
</feature>
<evidence type="ECO:0000256" key="13">
    <source>
        <dbReference type="ARBA" id="ARBA00083108"/>
    </source>
</evidence>
<evidence type="ECO:0000256" key="6">
    <source>
        <dbReference type="ARBA" id="ARBA00022658"/>
    </source>
</evidence>
<dbReference type="InterPro" id="IPR001902">
    <property type="entry name" value="SLC26A/SulP_fam"/>
</dbReference>
<dbReference type="InterPro" id="IPR002645">
    <property type="entry name" value="STAS_dom"/>
</dbReference>
<feature type="compositionally biased region" description="Polar residues" evidence="16">
    <location>
        <begin position="680"/>
        <end position="691"/>
    </location>
</feature>
<dbReference type="CDD" id="cd00160">
    <property type="entry name" value="RhoGEF"/>
    <property type="match status" value="1"/>
</dbReference>
<reference evidence="20" key="1">
    <citation type="journal article" date="2021" name="Evol. Appl.">
        <title>The genome of the Pyrenean desman and the effects of bottlenecks and inbreeding on the genomic landscape of an endangered species.</title>
        <authorList>
            <person name="Escoda L."/>
            <person name="Castresana J."/>
        </authorList>
    </citation>
    <scope>NUCLEOTIDE SEQUENCE</scope>
    <source>
        <strain evidence="20">IBE-C5619</strain>
    </source>
</reference>
<accession>A0A8J6AMB2</accession>
<dbReference type="Pfam" id="PF00916">
    <property type="entry name" value="Sulfate_transp"/>
    <property type="match status" value="2"/>
</dbReference>
<feature type="region of interest" description="Disordered" evidence="16">
    <location>
        <begin position="1"/>
        <end position="62"/>
    </location>
</feature>
<dbReference type="CDD" id="cd07042">
    <property type="entry name" value="STAS_SulP_like_sulfate_transporter"/>
    <property type="match status" value="1"/>
</dbReference>
<dbReference type="SUPFAM" id="SSF50729">
    <property type="entry name" value="PH domain-like"/>
    <property type="match status" value="1"/>
</dbReference>
<keyword evidence="7 17" id="KW-0812">Transmembrane</keyword>
<evidence type="ECO:0000256" key="10">
    <source>
        <dbReference type="ARBA" id="ARBA00054609"/>
    </source>
</evidence>
<feature type="domain" description="STAS" evidence="19">
    <location>
        <begin position="1286"/>
        <end position="1423"/>
    </location>
</feature>
<dbReference type="Pfam" id="PF00621">
    <property type="entry name" value="RhoGEF"/>
    <property type="match status" value="1"/>
</dbReference>
<dbReference type="EMBL" id="JAGFMF010011752">
    <property type="protein sequence ID" value="KAG8514159.1"/>
    <property type="molecule type" value="Genomic_DNA"/>
</dbReference>
<comment type="function">
    <text evidence="10">May play a role in actin cytoskeleton reorganization in different tissues since its activation induces formation of actin stress fibers. It works as a guanine nucleotide exchange factor for Rho family of small GTPases. Links specifically G alpha q/11-coupled receptors to RHOA activation. May be an important regulator of processes involved in axon and dendrite formation. In neurons seems to be an exchange factor primarily for RAC1. Involved in skeletal myogenesis.</text>
</comment>
<dbReference type="GO" id="GO:0055085">
    <property type="term" value="P:transmembrane transport"/>
    <property type="evidence" value="ECO:0007669"/>
    <property type="project" value="InterPro"/>
</dbReference>
<dbReference type="InterPro" id="IPR036513">
    <property type="entry name" value="STAS_dom_sf"/>
</dbReference>
<protein>
    <recommendedName>
        <fullName evidence="11">Rho guanine nucleotide exchange factor 25</fullName>
    </recommendedName>
    <alternativeName>
        <fullName evidence="14">Guanine nucleotide exchange factor GEFT</fullName>
    </alternativeName>
    <alternativeName>
        <fullName evidence="12">Rac/Cdc42/Rho exchange factor GEFT</fullName>
    </alternativeName>
    <alternativeName>
        <fullName evidence="15">RhoA/Rac/Cdc42 guanine nucleotide exchange factor GEFT</fullName>
    </alternativeName>
    <alternativeName>
        <fullName evidence="13">p63RhoGEF</fullName>
    </alternativeName>
</protein>
<feature type="transmembrane region" description="Helical" evidence="17">
    <location>
        <begin position="1233"/>
        <end position="1261"/>
    </location>
</feature>
<dbReference type="OrthoDB" id="288203at2759"/>
<dbReference type="Gene3D" id="1.20.900.10">
    <property type="entry name" value="Dbl homology (DH) domain"/>
    <property type="match status" value="1"/>
</dbReference>
<keyword evidence="9 17" id="KW-0472">Membrane</keyword>
<dbReference type="InterPro" id="IPR055251">
    <property type="entry name" value="SOS1_NGEF_PH"/>
</dbReference>
<evidence type="ECO:0000259" key="19">
    <source>
        <dbReference type="PROSITE" id="PS50801"/>
    </source>
</evidence>
<dbReference type="InterPro" id="IPR000219">
    <property type="entry name" value="DH_dom"/>
</dbReference>
<evidence type="ECO:0000313" key="20">
    <source>
        <dbReference type="EMBL" id="KAG8514159.1"/>
    </source>
</evidence>
<dbReference type="Pfam" id="PF01740">
    <property type="entry name" value="STAS"/>
    <property type="match status" value="1"/>
</dbReference>
<dbReference type="GO" id="GO:0005085">
    <property type="term" value="F:guanyl-nucleotide exchange factor activity"/>
    <property type="evidence" value="ECO:0007669"/>
    <property type="project" value="UniProtKB-KW"/>
</dbReference>
<evidence type="ECO:0000256" key="15">
    <source>
        <dbReference type="ARBA" id="ARBA00083676"/>
    </source>
</evidence>
<keyword evidence="8 17" id="KW-1133">Transmembrane helix</keyword>
<dbReference type="PROSITE" id="PS50801">
    <property type="entry name" value="STAS"/>
    <property type="match status" value="1"/>
</dbReference>
<dbReference type="CDD" id="cd13241">
    <property type="entry name" value="PH2_Kalirin_Trio_p63RhoGEF"/>
    <property type="match status" value="1"/>
</dbReference>
<evidence type="ECO:0000256" key="7">
    <source>
        <dbReference type="ARBA" id="ARBA00022692"/>
    </source>
</evidence>
<evidence type="ECO:0000256" key="4">
    <source>
        <dbReference type="ARBA" id="ARBA00022475"/>
    </source>
</evidence>
<dbReference type="FunFam" id="2.30.29.30:FF:000184">
    <property type="entry name" value="Rho guanine nucleotide exchange factor (GEF) 25"/>
    <property type="match status" value="1"/>
</dbReference>
<evidence type="ECO:0000313" key="21">
    <source>
        <dbReference type="Proteomes" id="UP000700334"/>
    </source>
</evidence>
<feature type="transmembrane region" description="Helical" evidence="17">
    <location>
        <begin position="1152"/>
        <end position="1173"/>
    </location>
</feature>
<dbReference type="PROSITE" id="PS50010">
    <property type="entry name" value="DH_2"/>
    <property type="match status" value="1"/>
</dbReference>
<evidence type="ECO:0000256" key="12">
    <source>
        <dbReference type="ARBA" id="ARBA00077192"/>
    </source>
</evidence>
<evidence type="ECO:0000256" key="5">
    <source>
        <dbReference type="ARBA" id="ARBA00022490"/>
    </source>
</evidence>
<dbReference type="Gene3D" id="2.30.29.30">
    <property type="entry name" value="Pleckstrin-homology domain (PH domain)/Phosphotyrosine-binding domain (PTB)"/>
    <property type="match status" value="1"/>
</dbReference>
<dbReference type="Proteomes" id="UP000700334">
    <property type="component" value="Unassembled WGS sequence"/>
</dbReference>
<evidence type="ECO:0000256" key="16">
    <source>
        <dbReference type="SAM" id="MobiDB-lite"/>
    </source>
</evidence>
<feature type="region of interest" description="Disordered" evidence="16">
    <location>
        <begin position="184"/>
        <end position="215"/>
    </location>
</feature>
<feature type="compositionally biased region" description="Gly residues" evidence="16">
    <location>
        <begin position="1"/>
        <end position="10"/>
    </location>
</feature>
<feature type="domain" description="DH" evidence="18">
    <location>
        <begin position="296"/>
        <end position="472"/>
    </location>
</feature>
<keyword evidence="5" id="KW-0963">Cytoplasm</keyword>
<evidence type="ECO:0000256" key="17">
    <source>
        <dbReference type="SAM" id="Phobius"/>
    </source>
</evidence>
<feature type="transmembrane region" description="Helical" evidence="17">
    <location>
        <begin position="1113"/>
        <end position="1132"/>
    </location>
</feature>
<dbReference type="Pfam" id="PF22697">
    <property type="entry name" value="SOS1_NGEF_PH"/>
    <property type="match status" value="1"/>
</dbReference>
<dbReference type="PANTHER" id="PTHR11814">
    <property type="entry name" value="SULFATE TRANSPORTER"/>
    <property type="match status" value="1"/>
</dbReference>
<evidence type="ECO:0000256" key="8">
    <source>
        <dbReference type="ARBA" id="ARBA00022989"/>
    </source>
</evidence>
<evidence type="ECO:0000259" key="18">
    <source>
        <dbReference type="PROSITE" id="PS50010"/>
    </source>
</evidence>
<comment type="subcellular location">
    <subcellularLocation>
        <location evidence="3">Cell membrane</location>
    </subcellularLocation>
    <subcellularLocation>
        <location evidence="2">Cytoplasm</location>
        <location evidence="2">Myofibril</location>
        <location evidence="2">Sarcomere</location>
    </subcellularLocation>
    <subcellularLocation>
        <location evidence="1">Membrane</location>
        <topology evidence="1">Multi-pass membrane protein</topology>
    </subcellularLocation>
</comment>
<feature type="transmembrane region" description="Helical" evidence="17">
    <location>
        <begin position="1082"/>
        <end position="1101"/>
    </location>
</feature>
<keyword evidence="21" id="KW-1185">Reference proteome</keyword>
<evidence type="ECO:0000256" key="1">
    <source>
        <dbReference type="ARBA" id="ARBA00004141"/>
    </source>
</evidence>
<proteinExistence type="predicted"/>
<dbReference type="GO" id="GO:0030017">
    <property type="term" value="C:sarcomere"/>
    <property type="evidence" value="ECO:0007669"/>
    <property type="project" value="UniProtKB-SubCell"/>
</dbReference>
<feature type="region of interest" description="Disordered" evidence="16">
    <location>
        <begin position="619"/>
        <end position="657"/>
    </location>
</feature>
<name>A0A8J6AMB2_GALPY</name>
<organism evidence="20 21">
    <name type="scientific">Galemys pyrenaicus</name>
    <name type="common">Iberian desman</name>
    <name type="synonym">Pyrenean desman</name>
    <dbReference type="NCBI Taxonomy" id="202257"/>
    <lineage>
        <taxon>Eukaryota</taxon>
        <taxon>Metazoa</taxon>
        <taxon>Chordata</taxon>
        <taxon>Craniata</taxon>
        <taxon>Vertebrata</taxon>
        <taxon>Euteleostomi</taxon>
        <taxon>Mammalia</taxon>
        <taxon>Eutheria</taxon>
        <taxon>Laurasiatheria</taxon>
        <taxon>Eulipotyphla</taxon>
        <taxon>Talpidae</taxon>
        <taxon>Galemys</taxon>
    </lineage>
</organism>
<dbReference type="GO" id="GO:0005886">
    <property type="term" value="C:plasma membrane"/>
    <property type="evidence" value="ECO:0007669"/>
    <property type="project" value="UniProtKB-SubCell"/>
</dbReference>
<keyword evidence="6" id="KW-0344">Guanine-nucleotide releasing factor</keyword>
<comment type="caution">
    <text evidence="20">The sequence shown here is derived from an EMBL/GenBank/DDBJ whole genome shotgun (WGS) entry which is preliminary data.</text>
</comment>